<feature type="compositionally biased region" description="Basic residues" evidence="1">
    <location>
        <begin position="964"/>
        <end position="975"/>
    </location>
</feature>
<protein>
    <submittedName>
        <fullName evidence="2">Uncharacterized protein</fullName>
    </submittedName>
</protein>
<proteinExistence type="predicted"/>
<evidence type="ECO:0000313" key="2">
    <source>
        <dbReference type="EMBL" id="CAD7264497.1"/>
    </source>
</evidence>
<feature type="region of interest" description="Disordered" evidence="1">
    <location>
        <begin position="145"/>
        <end position="438"/>
    </location>
</feature>
<feature type="compositionally biased region" description="Basic and acidic residues" evidence="1">
    <location>
        <begin position="1117"/>
        <end position="1134"/>
    </location>
</feature>
<feature type="region of interest" description="Disordered" evidence="1">
    <location>
        <begin position="1085"/>
        <end position="1140"/>
    </location>
</feature>
<organism evidence="2">
    <name type="scientific">Timema shepardi</name>
    <name type="common">Walking stick</name>
    <dbReference type="NCBI Taxonomy" id="629360"/>
    <lineage>
        <taxon>Eukaryota</taxon>
        <taxon>Metazoa</taxon>
        <taxon>Ecdysozoa</taxon>
        <taxon>Arthropoda</taxon>
        <taxon>Hexapoda</taxon>
        <taxon>Insecta</taxon>
        <taxon>Pterygota</taxon>
        <taxon>Neoptera</taxon>
        <taxon>Polyneoptera</taxon>
        <taxon>Phasmatodea</taxon>
        <taxon>Timematodea</taxon>
        <taxon>Timematoidea</taxon>
        <taxon>Timematidae</taxon>
        <taxon>Timema</taxon>
    </lineage>
</organism>
<dbReference type="AlphaFoldDB" id="A0A7R9G374"/>
<evidence type="ECO:0000256" key="1">
    <source>
        <dbReference type="SAM" id="MobiDB-lite"/>
    </source>
</evidence>
<reference evidence="2" key="1">
    <citation type="submission" date="2020-11" db="EMBL/GenBank/DDBJ databases">
        <authorList>
            <person name="Tran Van P."/>
        </authorList>
    </citation>
    <scope>NUCLEOTIDE SEQUENCE</scope>
</reference>
<sequence length="1140" mass="124635">MKISQASLAIYRNYIVQACVCSIYIVTAAKRRHRVLWYHASVTTSITDSALEYESRIILSSGLSLDASVSKTTGSAHCSCCKPPLTLDITRASTSLSGSAQSTEISVWFQSKYFPVMNFLRATAASRSPNPPSCLPPDHRGSSPNLPFCLPPDHRGSSPNPPSCLPPDHRGSSPNPLSCLPPDHRGSSPIPPSCLPPDHRGSSPNPPSCLPLDHRGSSPNPPSCLPPDHRGSSPNPPSCLPPDHRGSSPNPPSCLPPDHRGSSPNPPSCLPPDHRGSSPNPPSCLPLDHRGSSPNPPSCLPPDHRGSSPNPPSCLPPDHRSSSPKPPSCLPPDHRGSSPNPPSCLPPDHRGSSPNPPSCLPLDHRGSSPNPPSCLPPDHRGSSPNPPSCLPPDHRGSSPKPPSCLPPANRGSSPKPPSCLPLANRGSSPNPPSRTQIGLYLSTSGDLLVRPPRSRAHHNLLLSSGGDDTLFDCPRLSIYTTKNRFQLDRRAQPIMSSVDLKRCEQEMQSHYYPKLHMCRDQRRSNLYFARTHLTQLEGCLTNRRMEQFFHVEVIIKGQYLSGCLEARSGGFYSGYQAGLKSARDRPTHQSEVDSGMSRTTDEQVQCPVHEEQTDTVQTVVQAGSRLCVSCLGSPGGDIYEENGGVPEPVPKDHCERLRNIREIQQLTSTSTINIVISLNTSLHDPVGSVCDLYSSRPPKEPVYSYLILRLWLAQHPPPTNLHYPETKTGLNLVHLARSPVLRPVSDLIIIIDNLTLCWFQRNPSTVALAAVTPAAMCRSIAKGTRTGEMHLLGVDAKHRWKLESGYKLVCARTMLLSRWILGLRVVEEAASPVLLGPWHHQHRVFTRECELPTSGVSPTRSLGTPTPCVHKGVRATHQWGESYSVLGTTNTVMFTRECELPTSGVSPTRSLAPPTPCVHKGVRAYPPVGSKEEQAVNLNSSGGALFVKRMDRDRYDGGSEKSSSRKRNSPSRTKRNIRSAAYYGVRMATSNVELQSGNDSEFKGEEWKHEQEGGILDHPEVHGEVELGALCTIRINEQHPESTLSSSDWAYNSLSIDLYVKNTGWRYDFLLEESAKLFMDTLLPDDEMNDNNDHKTDRSTSGLYSGLRSQRMGAAVEEGKNDEDNQENSEEHSSEALWCV</sequence>
<feature type="compositionally biased region" description="Polar residues" evidence="1">
    <location>
        <begin position="425"/>
        <end position="438"/>
    </location>
</feature>
<name>A0A7R9G374_TIMSH</name>
<feature type="compositionally biased region" description="Basic and acidic residues" evidence="1">
    <location>
        <begin position="948"/>
        <end position="963"/>
    </location>
</feature>
<accession>A0A7R9G374</accession>
<dbReference type="EMBL" id="OC004457">
    <property type="protein sequence ID" value="CAD7264497.1"/>
    <property type="molecule type" value="Genomic_DNA"/>
</dbReference>
<feature type="region of interest" description="Disordered" evidence="1">
    <location>
        <begin position="941"/>
        <end position="975"/>
    </location>
</feature>
<gene>
    <name evidence="2" type="ORF">TSIB3V08_LOCUS8547</name>
</gene>